<dbReference type="Proteomes" id="UP000317496">
    <property type="component" value="Chromosome"/>
</dbReference>
<sequence>MPATTVHIGAGAGFAGDRPGAAVAVAEALAVASRQGIPAFLIFEMLAERTLALAQLDRRRDPATGYSANLTGLVQPVLKLCLQHNIRIIGNFGAANPQAAAHHLRVLAQDLGFRDAKIAVVTGDDLSARLTPADLTARETDGALLKDRKDIVAANAYLGAQPIAQALEAGADIVVTGRVADPALVLGPLAHAFGWSWDDWDRLAAGTLVGHLLECGPQVSGGYFADPGCKDAPDLDRLGYPIAEVQADGKAVITKPAGSGGVVDLRTVKEQVLYEIHDPAAYLTPDVILDLTEVELAQQGPDRVRVTGARGHARPATLKATVCFEAGWFAEAEISYAGPNATARARLAIDIIRKRMAVLQPDLSIRADIIGVVSSFGDSAGHDLAAATTEADDLRVRFATRHTDADVAKLLLAEVEALYVAGPAGGGGVRRHLVPQLASASCLIERDLVSPSVELAP</sequence>
<dbReference type="OrthoDB" id="9763456at2"/>
<dbReference type="RefSeq" id="WP_144067123.1">
    <property type="nucleotide sequence ID" value="NZ_CP041636.1"/>
</dbReference>
<dbReference type="KEGG" id="fer:FNB15_02090"/>
<accession>A0A516GXC2</accession>
<proteinExistence type="predicted"/>
<organism evidence="2 3">
    <name type="scientific">Ferrovibrio terrae</name>
    <dbReference type="NCBI Taxonomy" id="2594003"/>
    <lineage>
        <taxon>Bacteria</taxon>
        <taxon>Pseudomonadati</taxon>
        <taxon>Pseudomonadota</taxon>
        <taxon>Alphaproteobacteria</taxon>
        <taxon>Rhodospirillales</taxon>
        <taxon>Rhodospirillaceae</taxon>
        <taxon>Ferrovibrio</taxon>
    </lineage>
</organism>
<gene>
    <name evidence="2" type="ORF">FNB15_02090</name>
</gene>
<dbReference type="AlphaFoldDB" id="A0A516GXC2"/>
<keyword evidence="3" id="KW-1185">Reference proteome</keyword>
<dbReference type="PANTHER" id="PTHR47472:SF1">
    <property type="entry name" value="DUF1446-DOMAIN-CONTAINING PROTEIN"/>
    <property type="match status" value="1"/>
</dbReference>
<dbReference type="Pfam" id="PF07287">
    <property type="entry name" value="AtuA"/>
    <property type="match status" value="1"/>
</dbReference>
<evidence type="ECO:0000259" key="1">
    <source>
        <dbReference type="Pfam" id="PF07287"/>
    </source>
</evidence>
<evidence type="ECO:0000313" key="3">
    <source>
        <dbReference type="Proteomes" id="UP000317496"/>
    </source>
</evidence>
<protein>
    <submittedName>
        <fullName evidence="2">DUF1446 domain-containing protein</fullName>
    </submittedName>
</protein>
<dbReference type="EMBL" id="CP041636">
    <property type="protein sequence ID" value="QDO96142.1"/>
    <property type="molecule type" value="Genomic_DNA"/>
</dbReference>
<dbReference type="PANTHER" id="PTHR47472">
    <property type="entry name" value="PROPIONYL-COA CARBOXYLASE"/>
    <property type="match status" value="1"/>
</dbReference>
<reference evidence="2 3" key="1">
    <citation type="submission" date="2019-07" db="EMBL/GenBank/DDBJ databases">
        <title>Genome sequencing for Ferrovibrio sp. K5.</title>
        <authorList>
            <person name="Park S.-J."/>
        </authorList>
    </citation>
    <scope>NUCLEOTIDE SEQUENCE [LARGE SCALE GENOMIC DNA]</scope>
    <source>
        <strain evidence="2 3">K5</strain>
    </source>
</reference>
<feature type="domain" description="Acyclic terpene utilisation N-terminal" evidence="1">
    <location>
        <begin position="6"/>
        <end position="454"/>
    </location>
</feature>
<dbReference type="InterPro" id="IPR010839">
    <property type="entry name" value="AtuA_N"/>
</dbReference>
<name>A0A516GXC2_9PROT</name>
<evidence type="ECO:0000313" key="2">
    <source>
        <dbReference type="EMBL" id="QDO96142.1"/>
    </source>
</evidence>